<dbReference type="InterPro" id="IPR002490">
    <property type="entry name" value="V-ATPase_116kDa_su"/>
</dbReference>
<feature type="transmembrane region" description="Helical" evidence="8">
    <location>
        <begin position="427"/>
        <end position="447"/>
    </location>
</feature>
<keyword evidence="4 8" id="KW-0812">Transmembrane</keyword>
<dbReference type="PANTHER" id="PTHR11629">
    <property type="entry name" value="VACUOLAR PROTON ATPASES"/>
    <property type="match status" value="1"/>
</dbReference>
<dbReference type="PANTHER" id="PTHR11629:SF63">
    <property type="entry name" value="V-TYPE PROTON ATPASE SUBUNIT A"/>
    <property type="match status" value="1"/>
</dbReference>
<protein>
    <submittedName>
        <fullName evidence="9">ATPase</fullName>
    </submittedName>
</protein>
<comment type="subcellular location">
    <subcellularLocation>
        <location evidence="1">Membrane</location>
        <topology evidence="1">Multi-pass membrane protein</topology>
    </subcellularLocation>
</comment>
<keyword evidence="5 8" id="KW-1133">Transmembrane helix</keyword>
<dbReference type="EMBL" id="CP113517">
    <property type="protein sequence ID" value="WAR43196.1"/>
    <property type="molecule type" value="Genomic_DNA"/>
</dbReference>
<evidence type="ECO:0000313" key="9">
    <source>
        <dbReference type="EMBL" id="WAR43196.1"/>
    </source>
</evidence>
<keyword evidence="7 8" id="KW-0472">Membrane</keyword>
<evidence type="ECO:0000256" key="2">
    <source>
        <dbReference type="ARBA" id="ARBA00009904"/>
    </source>
</evidence>
<name>A0ABY7GG30_9GAMM</name>
<evidence type="ECO:0000256" key="1">
    <source>
        <dbReference type="ARBA" id="ARBA00004141"/>
    </source>
</evidence>
<feature type="transmembrane region" description="Helical" evidence="8">
    <location>
        <begin position="397"/>
        <end position="415"/>
    </location>
</feature>
<feature type="transmembrane region" description="Helical" evidence="8">
    <location>
        <begin position="530"/>
        <end position="555"/>
    </location>
</feature>
<feature type="transmembrane region" description="Helical" evidence="8">
    <location>
        <begin position="352"/>
        <end position="377"/>
    </location>
</feature>
<proteinExistence type="inferred from homology"/>
<keyword evidence="6" id="KW-0406">Ion transport</keyword>
<keyword evidence="3" id="KW-0813">Transport</keyword>
<dbReference type="RefSeq" id="WP_255188177.1">
    <property type="nucleotide sequence ID" value="NZ_CP113517.1"/>
</dbReference>
<feature type="transmembrane region" description="Helical" evidence="8">
    <location>
        <begin position="493"/>
        <end position="518"/>
    </location>
</feature>
<evidence type="ECO:0000256" key="4">
    <source>
        <dbReference type="ARBA" id="ARBA00022692"/>
    </source>
</evidence>
<reference evidence="9" key="1">
    <citation type="submission" date="2022-11" db="EMBL/GenBank/DDBJ databases">
        <title>Methylomonas rapida sp. nov., Carotenoid-Producing Obligate Methanotrophs with High Growth Characteristics and Biotechnological Potential.</title>
        <authorList>
            <person name="Tikhonova E.N."/>
            <person name="Suleimanov R.Z."/>
            <person name="Miroshnikov K."/>
            <person name="Oshkin I.Y."/>
            <person name="Belova S.E."/>
            <person name="Danilova O.V."/>
            <person name="Ashikhmin A."/>
            <person name="Konopkin A."/>
            <person name="But S.Y."/>
            <person name="Khmelenina V.N."/>
            <person name="Kuznetsov N."/>
            <person name="Pimenov N.V."/>
            <person name="Dedysh S.N."/>
        </authorList>
    </citation>
    <scope>NUCLEOTIDE SEQUENCE</scope>
    <source>
        <strain evidence="9">MP1</strain>
    </source>
</reference>
<organism evidence="9 10">
    <name type="scientific">Methylomonas rapida</name>
    <dbReference type="NCBI Taxonomy" id="2963939"/>
    <lineage>
        <taxon>Bacteria</taxon>
        <taxon>Pseudomonadati</taxon>
        <taxon>Pseudomonadota</taxon>
        <taxon>Gammaproteobacteria</taxon>
        <taxon>Methylococcales</taxon>
        <taxon>Methylococcaceae</taxon>
        <taxon>Methylomonas</taxon>
    </lineage>
</organism>
<gene>
    <name evidence="9" type="ORF">NM686_012405</name>
</gene>
<evidence type="ECO:0000256" key="7">
    <source>
        <dbReference type="ARBA" id="ARBA00023136"/>
    </source>
</evidence>
<evidence type="ECO:0000256" key="6">
    <source>
        <dbReference type="ARBA" id="ARBA00023065"/>
    </source>
</evidence>
<evidence type="ECO:0000256" key="3">
    <source>
        <dbReference type="ARBA" id="ARBA00022448"/>
    </source>
</evidence>
<feature type="transmembrane region" description="Helical" evidence="8">
    <location>
        <begin position="453"/>
        <end position="472"/>
    </location>
</feature>
<comment type="similarity">
    <text evidence="2">Belongs to the V-ATPase 116 kDa subunit family.</text>
</comment>
<evidence type="ECO:0000256" key="5">
    <source>
        <dbReference type="ARBA" id="ARBA00022989"/>
    </source>
</evidence>
<evidence type="ECO:0000256" key="8">
    <source>
        <dbReference type="SAM" id="Phobius"/>
    </source>
</evidence>
<dbReference type="Proteomes" id="UP001162780">
    <property type="component" value="Chromosome"/>
</dbReference>
<evidence type="ECO:0000313" key="10">
    <source>
        <dbReference type="Proteomes" id="UP001162780"/>
    </source>
</evidence>
<feature type="transmembrane region" description="Helical" evidence="8">
    <location>
        <begin position="315"/>
        <end position="340"/>
    </location>
</feature>
<accession>A0ABY7GG30</accession>
<sequence>MSIVSLDKVTFIGMAEDRSLLLEDLQNLGCLHIQALAAKGDGTDGLAPVPAGAREALQFLHDCPQRRRQVSDSSRFDALETERKVLEVRQRLQALTDERDFLFKRIQDMRPWGDFEFSPLADMGDLRLWFYVVPHREMTLVRQLPLTYQIVKKDHRHNYLVVVSAGEPAGMPVGRVRIGSQSRRHLEARLEDVELAIEDAQAERAYLTRWYGLLRDNIAASEDKVALAAAERLSLKRSGLFALQGWAPTARIAELGDYARRRGIHIDVQAAQPDELPPTCLDNPSWLAAGEDLVNFYMTPGYRTWDPSPVVFISFAWFFAMILADAGYALILGAVLWFYWKRMGESAKGRRFRALCAAIVLCSLLYGMLIGSYFGVLPREGSVLDWFFVFDMNDSNRMMKISVCIGCLHILLATVMDALRYKGSLQALAPTGWALVVSAGLLFLLITSFGFEGLTMLPAGLAALGGVLVLLFSSPYEKPLPRLLHGLHGLTKFTAAFGDIFSYLRLFALGLASGALAIEFNHMAADIYQAMPGVGLVFAFLVLLLGHTINFLLGLMSGVIQGLRLNVIEFFNWGLKEEGTPFKPFRRTER</sequence>
<keyword evidence="10" id="KW-1185">Reference proteome</keyword>